<gene>
    <name evidence="9" type="ORF">ACFQBT_04820</name>
</gene>
<dbReference type="PANTHER" id="PTHR47268">
    <property type="entry name" value="ACYLPHOSPHATASE"/>
    <property type="match status" value="1"/>
</dbReference>
<protein>
    <recommendedName>
        <fullName evidence="3 5">Acylphosphatase</fullName>
        <ecNumber evidence="2 5">3.6.1.7</ecNumber>
    </recommendedName>
</protein>
<comment type="similarity">
    <text evidence="1 7">Belongs to the acylphosphatase family.</text>
</comment>
<dbReference type="EC" id="3.6.1.7" evidence="2 5"/>
<evidence type="ECO:0000256" key="2">
    <source>
        <dbReference type="ARBA" id="ARBA00012150"/>
    </source>
</evidence>
<dbReference type="Proteomes" id="UP001596356">
    <property type="component" value="Unassembled WGS sequence"/>
</dbReference>
<evidence type="ECO:0000256" key="4">
    <source>
        <dbReference type="ARBA" id="ARBA00047645"/>
    </source>
</evidence>
<feature type="active site" evidence="5">
    <location>
        <position position="18"/>
    </location>
</feature>
<dbReference type="InterPro" id="IPR020456">
    <property type="entry name" value="Acylphosphatase"/>
</dbReference>
<dbReference type="PROSITE" id="PS00151">
    <property type="entry name" value="ACYLPHOSPHATASE_2"/>
    <property type="match status" value="1"/>
</dbReference>
<keyword evidence="5 6" id="KW-0378">Hydrolase</keyword>
<comment type="catalytic activity">
    <reaction evidence="4 5 6">
        <text>an acyl phosphate + H2O = a carboxylate + phosphate + H(+)</text>
        <dbReference type="Rhea" id="RHEA:14965"/>
        <dbReference type="ChEBI" id="CHEBI:15377"/>
        <dbReference type="ChEBI" id="CHEBI:15378"/>
        <dbReference type="ChEBI" id="CHEBI:29067"/>
        <dbReference type="ChEBI" id="CHEBI:43474"/>
        <dbReference type="ChEBI" id="CHEBI:59918"/>
        <dbReference type="EC" id="3.6.1.7"/>
    </reaction>
</comment>
<dbReference type="PANTHER" id="PTHR47268:SF4">
    <property type="entry name" value="ACYLPHOSPHATASE"/>
    <property type="match status" value="1"/>
</dbReference>
<reference evidence="10" key="1">
    <citation type="journal article" date="2019" name="Int. J. Syst. Evol. Microbiol.">
        <title>The Global Catalogue of Microorganisms (GCM) 10K type strain sequencing project: providing services to taxonomists for standard genome sequencing and annotation.</title>
        <authorList>
            <consortium name="The Broad Institute Genomics Platform"/>
            <consortium name="The Broad Institute Genome Sequencing Center for Infectious Disease"/>
            <person name="Wu L."/>
            <person name="Ma J."/>
        </authorList>
    </citation>
    <scope>NUCLEOTIDE SEQUENCE [LARGE SCALE GENOMIC DNA]</scope>
    <source>
        <strain evidence="10">NBRC 106593</strain>
    </source>
</reference>
<dbReference type="Gene3D" id="3.30.70.100">
    <property type="match status" value="1"/>
</dbReference>
<evidence type="ECO:0000256" key="3">
    <source>
        <dbReference type="ARBA" id="ARBA00015991"/>
    </source>
</evidence>
<evidence type="ECO:0000256" key="6">
    <source>
        <dbReference type="RuleBase" id="RU000553"/>
    </source>
</evidence>
<dbReference type="InterPro" id="IPR017968">
    <property type="entry name" value="Acylphosphatase_CS"/>
</dbReference>
<evidence type="ECO:0000313" key="9">
    <source>
        <dbReference type="EMBL" id="MFC6713208.1"/>
    </source>
</evidence>
<accession>A0ABW2AQU1</accession>
<dbReference type="InterPro" id="IPR001792">
    <property type="entry name" value="Acylphosphatase-like_dom"/>
</dbReference>
<dbReference type="PROSITE" id="PS51160">
    <property type="entry name" value="ACYLPHOSPHATASE_3"/>
    <property type="match status" value="1"/>
</dbReference>
<sequence length="90" mass="9780">MRRVGVVVTGMVQGVGFRWSTRTLADKYDLSGWVRNRSDGAVEAELEGTPHAVDSMLAWLRKGPPSASVSHVEVVELPATGETGFEVEPR</sequence>
<dbReference type="RefSeq" id="WP_377820801.1">
    <property type="nucleotide sequence ID" value="NZ_JBHSWJ010000002.1"/>
</dbReference>
<evidence type="ECO:0000259" key="8">
    <source>
        <dbReference type="PROSITE" id="PS51160"/>
    </source>
</evidence>
<organism evidence="9 10">
    <name type="scientific">Branchiibius cervicis</name>
    <dbReference type="NCBI Taxonomy" id="908252"/>
    <lineage>
        <taxon>Bacteria</taxon>
        <taxon>Bacillati</taxon>
        <taxon>Actinomycetota</taxon>
        <taxon>Actinomycetes</taxon>
        <taxon>Micrococcales</taxon>
        <taxon>Dermacoccaceae</taxon>
        <taxon>Branchiibius</taxon>
    </lineage>
</organism>
<proteinExistence type="inferred from homology"/>
<dbReference type="Pfam" id="PF00708">
    <property type="entry name" value="Acylphosphatase"/>
    <property type="match status" value="1"/>
</dbReference>
<dbReference type="PROSITE" id="PS00150">
    <property type="entry name" value="ACYLPHOSPHATASE_1"/>
    <property type="match status" value="1"/>
</dbReference>
<keyword evidence="10" id="KW-1185">Reference proteome</keyword>
<evidence type="ECO:0000313" key="10">
    <source>
        <dbReference type="Proteomes" id="UP001596356"/>
    </source>
</evidence>
<feature type="active site" evidence="5">
    <location>
        <position position="36"/>
    </location>
</feature>
<dbReference type="InterPro" id="IPR036046">
    <property type="entry name" value="Acylphosphatase-like_dom_sf"/>
</dbReference>
<evidence type="ECO:0000256" key="7">
    <source>
        <dbReference type="RuleBase" id="RU004168"/>
    </source>
</evidence>
<comment type="caution">
    <text evidence="9">The sequence shown here is derived from an EMBL/GenBank/DDBJ whole genome shotgun (WGS) entry which is preliminary data.</text>
</comment>
<dbReference type="PRINTS" id="PR00112">
    <property type="entry name" value="ACYLPHPHTASE"/>
</dbReference>
<dbReference type="SUPFAM" id="SSF54975">
    <property type="entry name" value="Acylphosphatase/BLUF domain-like"/>
    <property type="match status" value="1"/>
</dbReference>
<name>A0ABW2AQU1_9MICO</name>
<evidence type="ECO:0000256" key="1">
    <source>
        <dbReference type="ARBA" id="ARBA00005614"/>
    </source>
</evidence>
<evidence type="ECO:0000256" key="5">
    <source>
        <dbReference type="PROSITE-ProRule" id="PRU00520"/>
    </source>
</evidence>
<feature type="domain" description="Acylphosphatase-like" evidence="8">
    <location>
        <begin position="3"/>
        <end position="89"/>
    </location>
</feature>
<dbReference type="EMBL" id="JBHSWJ010000002">
    <property type="protein sequence ID" value="MFC6713208.1"/>
    <property type="molecule type" value="Genomic_DNA"/>
</dbReference>